<dbReference type="GO" id="GO:0003676">
    <property type="term" value="F:nucleic acid binding"/>
    <property type="evidence" value="ECO:0007669"/>
    <property type="project" value="InterPro"/>
</dbReference>
<evidence type="ECO:0000313" key="2">
    <source>
        <dbReference type="Proteomes" id="UP000887159"/>
    </source>
</evidence>
<comment type="caution">
    <text evidence="1">The sequence shown here is derived from an EMBL/GenBank/DDBJ whole genome shotgun (WGS) entry which is preliminary data.</text>
</comment>
<dbReference type="Proteomes" id="UP000887159">
    <property type="component" value="Unassembled WGS sequence"/>
</dbReference>
<evidence type="ECO:0000313" key="1">
    <source>
        <dbReference type="EMBL" id="GFY11387.1"/>
    </source>
</evidence>
<accession>A0A8X6SCG6</accession>
<proteinExistence type="predicted"/>
<gene>
    <name evidence="1" type="ORF">TNCV_3182291</name>
</gene>
<keyword evidence="2" id="KW-1185">Reference proteome</keyword>
<reference evidence="1" key="1">
    <citation type="submission" date="2020-08" db="EMBL/GenBank/DDBJ databases">
        <title>Multicomponent nature underlies the extraordinary mechanical properties of spider dragline silk.</title>
        <authorList>
            <person name="Kono N."/>
            <person name="Nakamura H."/>
            <person name="Mori M."/>
            <person name="Yoshida Y."/>
            <person name="Ohtoshi R."/>
            <person name="Malay A.D."/>
            <person name="Moran D.A.P."/>
            <person name="Tomita M."/>
            <person name="Numata K."/>
            <person name="Arakawa K."/>
        </authorList>
    </citation>
    <scope>NUCLEOTIDE SEQUENCE</scope>
</reference>
<dbReference type="InterPro" id="IPR036397">
    <property type="entry name" value="RNaseH_sf"/>
</dbReference>
<sequence length="188" mass="21580">MWLDVLATAAKGLRGTIGPDFNFVDDNVHPQITSAIKTLLESEKIYRMNWCHIVGLKEAGYLNRRIGKQWVTEVIVYRRGGSGRPRNTNACNDCAIMRADTSFPKTSLVYGSTPYTIFKITGGMKGNHLKMIGQRRYKELMTIKTPTTDPSLDFCRPRTSWSVTFWMRVIFSDESRFSLNADDQRRRM</sequence>
<name>A0A8X6SCG6_TRICX</name>
<dbReference type="Gene3D" id="3.30.420.10">
    <property type="entry name" value="Ribonuclease H-like superfamily/Ribonuclease H"/>
    <property type="match status" value="1"/>
</dbReference>
<protein>
    <submittedName>
        <fullName evidence="1">Uncharacterized protein</fullName>
    </submittedName>
</protein>
<organism evidence="1 2">
    <name type="scientific">Trichonephila clavipes</name>
    <name type="common">Golden silk orbweaver</name>
    <name type="synonym">Nephila clavipes</name>
    <dbReference type="NCBI Taxonomy" id="2585209"/>
    <lineage>
        <taxon>Eukaryota</taxon>
        <taxon>Metazoa</taxon>
        <taxon>Ecdysozoa</taxon>
        <taxon>Arthropoda</taxon>
        <taxon>Chelicerata</taxon>
        <taxon>Arachnida</taxon>
        <taxon>Araneae</taxon>
        <taxon>Araneomorphae</taxon>
        <taxon>Entelegynae</taxon>
        <taxon>Araneoidea</taxon>
        <taxon>Nephilidae</taxon>
        <taxon>Trichonephila</taxon>
    </lineage>
</organism>
<dbReference type="AlphaFoldDB" id="A0A8X6SCG6"/>
<dbReference type="EMBL" id="BMAU01021305">
    <property type="protein sequence ID" value="GFY11387.1"/>
    <property type="molecule type" value="Genomic_DNA"/>
</dbReference>